<evidence type="ECO:0000313" key="2">
    <source>
        <dbReference type="EMBL" id="CAD6189527.1"/>
    </source>
</evidence>
<feature type="region of interest" description="Disordered" evidence="1">
    <location>
        <begin position="43"/>
        <end position="66"/>
    </location>
</feature>
<dbReference type="EMBL" id="CAJGYM010000011">
    <property type="protein sequence ID" value="CAD6189527.1"/>
    <property type="molecule type" value="Genomic_DNA"/>
</dbReference>
<name>A0A8S1H2F2_9PELO</name>
<dbReference type="AlphaFoldDB" id="A0A8S1H2F2"/>
<sequence length="395" mass="45917">MDPEFDYIVTVKMERSNESGQATIRFFPRPQFERVELSLSTPSADDVGFKETSTPSETDEETSERPANTTVILTDKYWNRAVLTVEKVEFGPNEVRELGLKSPEKQSAYLRNFTELLSTCAVTWSDEGRYPVPDSQKRDKLAFVNEKFIMMINLVKRSALPDCQFHQQLVQVLDTHGEKFSENVRSAIIRNDPGEIDFLIRKQTVIFCLLRLLTRMSDSSDPLEQFTIVAKENVPASVQFISGEELRLWNEALLYVYRIDLQTIELKTNIEPEDMRQYENLARFTKYLGERRMREFLLPGRSVETKLKELIELNNKFNAMTRMFQSIGERNENQQKMIDRFANSPGEFQKEVQSAIDKEDPLEVDVVLRKQIIHCVLLNMGRKIFWNLASSRDRG</sequence>
<keyword evidence="3" id="KW-1185">Reference proteome</keyword>
<comment type="caution">
    <text evidence="2">The sequence shown here is derived from an EMBL/GenBank/DDBJ whole genome shotgun (WGS) entry which is preliminary data.</text>
</comment>
<protein>
    <submittedName>
        <fullName evidence="2">Uncharacterized protein</fullName>
    </submittedName>
</protein>
<dbReference type="Proteomes" id="UP000835052">
    <property type="component" value="Unassembled WGS sequence"/>
</dbReference>
<proteinExistence type="predicted"/>
<accession>A0A8S1H2F2</accession>
<gene>
    <name evidence="2" type="ORF">CAUJ_LOCUS5446</name>
</gene>
<organism evidence="2 3">
    <name type="scientific">Caenorhabditis auriculariae</name>
    <dbReference type="NCBI Taxonomy" id="2777116"/>
    <lineage>
        <taxon>Eukaryota</taxon>
        <taxon>Metazoa</taxon>
        <taxon>Ecdysozoa</taxon>
        <taxon>Nematoda</taxon>
        <taxon>Chromadorea</taxon>
        <taxon>Rhabditida</taxon>
        <taxon>Rhabditina</taxon>
        <taxon>Rhabditomorpha</taxon>
        <taxon>Rhabditoidea</taxon>
        <taxon>Rhabditidae</taxon>
        <taxon>Peloderinae</taxon>
        <taxon>Caenorhabditis</taxon>
    </lineage>
</organism>
<evidence type="ECO:0000256" key="1">
    <source>
        <dbReference type="SAM" id="MobiDB-lite"/>
    </source>
</evidence>
<reference evidence="2" key="1">
    <citation type="submission" date="2020-10" db="EMBL/GenBank/DDBJ databases">
        <authorList>
            <person name="Kikuchi T."/>
        </authorList>
    </citation>
    <scope>NUCLEOTIDE SEQUENCE</scope>
    <source>
        <strain evidence="2">NKZ352</strain>
    </source>
</reference>
<evidence type="ECO:0000313" key="3">
    <source>
        <dbReference type="Proteomes" id="UP000835052"/>
    </source>
</evidence>